<dbReference type="Proteomes" id="UP001059610">
    <property type="component" value="Unassembled WGS sequence"/>
</dbReference>
<dbReference type="InterPro" id="IPR050263">
    <property type="entry name" value="Bact_Fimbrial_Adh_Pro"/>
</dbReference>
<feature type="signal peptide" evidence="5">
    <location>
        <begin position="1"/>
        <end position="27"/>
    </location>
</feature>
<comment type="caution">
    <text evidence="6">The sequence shown here is derived from an EMBL/GenBank/DDBJ whole genome shotgun (WGS) entry which is preliminary data.</text>
</comment>
<sequence length="186" mass="18844">MEFIYMKLKNIVLTTMLVMGAAFTVNAGTNAQITITGDVVAATCDVSLSANSLDLGNYTPNQFTAVATPVAASVKPFTVGLSNCLAPLAAGDSAKLVVTGQTLGGSPNIFNTTGTTTGVMLKVLGNGGSNYLKNNDKLTVATAGTTPAVADFNGKVISLEAGLASATAQAQIGHVSAPIMFSFAYN</sequence>
<dbReference type="InterPro" id="IPR036937">
    <property type="entry name" value="Adhesion_dom_fimbrial_sf"/>
</dbReference>
<dbReference type="EMBL" id="BRLJ01000001">
    <property type="protein sequence ID" value="GKX61626.1"/>
    <property type="molecule type" value="Genomic_DNA"/>
</dbReference>
<name>A0ABQ5LDC3_9GAMM</name>
<dbReference type="PANTHER" id="PTHR33420:SF3">
    <property type="entry name" value="FIMBRIAL SUBUNIT ELFA"/>
    <property type="match status" value="1"/>
</dbReference>
<evidence type="ECO:0000313" key="6">
    <source>
        <dbReference type="EMBL" id="GKX61626.1"/>
    </source>
</evidence>
<dbReference type="Gene3D" id="2.60.40.1090">
    <property type="entry name" value="Fimbrial-type adhesion domain"/>
    <property type="match status" value="1"/>
</dbReference>
<organism evidence="6 7">
    <name type="scientific">Pragia fontium</name>
    <dbReference type="NCBI Taxonomy" id="82985"/>
    <lineage>
        <taxon>Bacteria</taxon>
        <taxon>Pseudomonadati</taxon>
        <taxon>Pseudomonadota</taxon>
        <taxon>Gammaproteobacteria</taxon>
        <taxon>Enterobacterales</taxon>
        <taxon>Budviciaceae</taxon>
        <taxon>Pragia</taxon>
    </lineage>
</organism>
<evidence type="ECO:0000256" key="1">
    <source>
        <dbReference type="ARBA" id="ARBA00004561"/>
    </source>
</evidence>
<protein>
    <recommendedName>
        <fullName evidence="8">Type 1 fimbrial protein</fullName>
    </recommendedName>
</protein>
<reference evidence="6" key="1">
    <citation type="submission" date="2022-06" db="EMBL/GenBank/DDBJ databases">
        <title>Draft genome sequences of Pragia fontium str. JCM24417.</title>
        <authorList>
            <person name="Wakabayashi Y."/>
            <person name="Kojima K."/>
        </authorList>
    </citation>
    <scope>NUCLEOTIDE SEQUENCE</scope>
    <source>
        <strain evidence="6">JCM 24417</strain>
    </source>
</reference>
<comment type="similarity">
    <text evidence="2">Belongs to the fimbrial protein family.</text>
</comment>
<evidence type="ECO:0000313" key="7">
    <source>
        <dbReference type="Proteomes" id="UP001059610"/>
    </source>
</evidence>
<keyword evidence="7" id="KW-1185">Reference proteome</keyword>
<evidence type="ECO:0000256" key="3">
    <source>
        <dbReference type="ARBA" id="ARBA00022729"/>
    </source>
</evidence>
<feature type="chain" id="PRO_5046182254" description="Type 1 fimbrial protein" evidence="5">
    <location>
        <begin position="28"/>
        <end position="186"/>
    </location>
</feature>
<dbReference type="SUPFAM" id="SSF49401">
    <property type="entry name" value="Bacterial adhesins"/>
    <property type="match status" value="1"/>
</dbReference>
<evidence type="ECO:0000256" key="2">
    <source>
        <dbReference type="ARBA" id="ARBA00006671"/>
    </source>
</evidence>
<evidence type="ECO:0000256" key="5">
    <source>
        <dbReference type="SAM" id="SignalP"/>
    </source>
</evidence>
<gene>
    <name evidence="6" type="ORF">SOASR032_01950</name>
</gene>
<accession>A0ABQ5LDC3</accession>
<dbReference type="InterPro" id="IPR008966">
    <property type="entry name" value="Adhesion_dom_sf"/>
</dbReference>
<evidence type="ECO:0008006" key="8">
    <source>
        <dbReference type="Google" id="ProtNLM"/>
    </source>
</evidence>
<evidence type="ECO:0000256" key="4">
    <source>
        <dbReference type="ARBA" id="ARBA00023263"/>
    </source>
</evidence>
<keyword evidence="3 5" id="KW-0732">Signal</keyword>
<dbReference type="PANTHER" id="PTHR33420">
    <property type="entry name" value="FIMBRIAL SUBUNIT ELFA-RELATED"/>
    <property type="match status" value="1"/>
</dbReference>
<comment type="subcellular location">
    <subcellularLocation>
        <location evidence="1">Fimbrium</location>
    </subcellularLocation>
</comment>
<proteinExistence type="inferred from homology"/>
<keyword evidence="4" id="KW-0281">Fimbrium</keyword>